<evidence type="ECO:0000256" key="2">
    <source>
        <dbReference type="ARBA" id="ARBA00004141"/>
    </source>
</evidence>
<dbReference type="SUPFAM" id="SSF55874">
    <property type="entry name" value="ATPase domain of HSP90 chaperone/DNA topoisomerase II/histidine kinase"/>
    <property type="match status" value="1"/>
</dbReference>
<dbReference type="Gene3D" id="1.20.120.620">
    <property type="entry name" value="Backbone structure of the membrane domain of e. Coli histidine kinase receptor kdpd"/>
    <property type="match status" value="1"/>
</dbReference>
<evidence type="ECO:0000256" key="11">
    <source>
        <dbReference type="ARBA" id="ARBA00023012"/>
    </source>
</evidence>
<dbReference type="InterPro" id="IPR036097">
    <property type="entry name" value="HisK_dim/P_sf"/>
</dbReference>
<dbReference type="Pfam" id="PF00512">
    <property type="entry name" value="HisKA"/>
    <property type="match status" value="1"/>
</dbReference>
<feature type="domain" description="PAS" evidence="17">
    <location>
        <begin position="129"/>
        <end position="202"/>
    </location>
</feature>
<dbReference type="SUPFAM" id="SSF55785">
    <property type="entry name" value="PYP-like sensor domain (PAS domain)"/>
    <property type="match status" value="2"/>
</dbReference>
<dbReference type="GO" id="GO:0016020">
    <property type="term" value="C:membrane"/>
    <property type="evidence" value="ECO:0007669"/>
    <property type="project" value="UniProtKB-SubCell"/>
</dbReference>
<dbReference type="GO" id="GO:0005524">
    <property type="term" value="F:ATP binding"/>
    <property type="evidence" value="ECO:0007669"/>
    <property type="project" value="UniProtKB-KW"/>
</dbReference>
<feature type="domain" description="PAC" evidence="18">
    <location>
        <begin position="204"/>
        <end position="256"/>
    </location>
</feature>
<dbReference type="RefSeq" id="WP_101716343.1">
    <property type="nucleotide sequence ID" value="NZ_PJRS01000007.1"/>
</dbReference>
<dbReference type="InterPro" id="IPR003594">
    <property type="entry name" value="HATPase_dom"/>
</dbReference>
<evidence type="ECO:0000256" key="15">
    <source>
        <dbReference type="SAM" id="Phobius"/>
    </source>
</evidence>
<evidence type="ECO:0000256" key="12">
    <source>
        <dbReference type="ARBA" id="ARBA00023136"/>
    </source>
</evidence>
<dbReference type="SMART" id="SM00086">
    <property type="entry name" value="PAC"/>
    <property type="match status" value="2"/>
</dbReference>
<evidence type="ECO:0000256" key="14">
    <source>
        <dbReference type="ARBA" id="ARBA00070616"/>
    </source>
</evidence>
<dbReference type="PANTHER" id="PTHR43065">
    <property type="entry name" value="SENSOR HISTIDINE KINASE"/>
    <property type="match status" value="1"/>
</dbReference>
<comment type="catalytic activity">
    <reaction evidence="1">
        <text>ATP + protein L-histidine = ADP + protein N-phospho-L-histidine.</text>
        <dbReference type="EC" id="2.7.13.3"/>
    </reaction>
</comment>
<evidence type="ECO:0000256" key="10">
    <source>
        <dbReference type="ARBA" id="ARBA00022989"/>
    </source>
</evidence>
<keyword evidence="8 19" id="KW-0418">Kinase</keyword>
<keyword evidence="6 15" id="KW-0812">Transmembrane</keyword>
<dbReference type="CDD" id="cd00130">
    <property type="entry name" value="PAS"/>
    <property type="match status" value="2"/>
</dbReference>
<dbReference type="InterPro" id="IPR003661">
    <property type="entry name" value="HisK_dim/P_dom"/>
</dbReference>
<dbReference type="OrthoDB" id="9789238at2"/>
<dbReference type="GO" id="GO:0006355">
    <property type="term" value="P:regulation of DNA-templated transcription"/>
    <property type="evidence" value="ECO:0007669"/>
    <property type="project" value="InterPro"/>
</dbReference>
<evidence type="ECO:0000256" key="7">
    <source>
        <dbReference type="ARBA" id="ARBA00022741"/>
    </source>
</evidence>
<dbReference type="InterPro" id="IPR038318">
    <property type="entry name" value="KdpD_sf"/>
</dbReference>
<dbReference type="GO" id="GO:0000155">
    <property type="term" value="F:phosphorelay sensor kinase activity"/>
    <property type="evidence" value="ECO:0007669"/>
    <property type="project" value="InterPro"/>
</dbReference>
<evidence type="ECO:0000256" key="13">
    <source>
        <dbReference type="ARBA" id="ARBA00059827"/>
    </source>
</evidence>
<feature type="transmembrane region" description="Helical" evidence="15">
    <location>
        <begin position="44"/>
        <end position="72"/>
    </location>
</feature>
<dbReference type="EC" id="2.7.13.3" evidence="3"/>
<evidence type="ECO:0000256" key="4">
    <source>
        <dbReference type="ARBA" id="ARBA00022553"/>
    </source>
</evidence>
<evidence type="ECO:0000256" key="3">
    <source>
        <dbReference type="ARBA" id="ARBA00012438"/>
    </source>
</evidence>
<dbReference type="PRINTS" id="PR00344">
    <property type="entry name" value="BCTRLSENSOR"/>
</dbReference>
<evidence type="ECO:0000256" key="1">
    <source>
        <dbReference type="ARBA" id="ARBA00000085"/>
    </source>
</evidence>
<evidence type="ECO:0000256" key="5">
    <source>
        <dbReference type="ARBA" id="ARBA00022679"/>
    </source>
</evidence>
<dbReference type="AlphaFoldDB" id="A0A2N5DRF1"/>
<dbReference type="SMART" id="SM00387">
    <property type="entry name" value="HATPase_c"/>
    <property type="match status" value="1"/>
</dbReference>
<keyword evidence="9" id="KW-0067">ATP-binding</keyword>
<keyword evidence="12 15" id="KW-0472">Membrane</keyword>
<dbReference type="PROSITE" id="PS50109">
    <property type="entry name" value="HIS_KIN"/>
    <property type="match status" value="1"/>
</dbReference>
<dbReference type="CDD" id="cd00082">
    <property type="entry name" value="HisKA"/>
    <property type="match status" value="1"/>
</dbReference>
<dbReference type="PANTHER" id="PTHR43065:SF10">
    <property type="entry name" value="PEROXIDE STRESS-ACTIVATED HISTIDINE KINASE MAK3"/>
    <property type="match status" value="1"/>
</dbReference>
<dbReference type="SMART" id="SM00091">
    <property type="entry name" value="PAS"/>
    <property type="match status" value="2"/>
</dbReference>
<dbReference type="InterPro" id="IPR004358">
    <property type="entry name" value="Sig_transdc_His_kin-like_C"/>
</dbReference>
<reference evidence="19 20" key="1">
    <citation type="submission" date="2017-12" db="EMBL/GenBank/DDBJ databases">
        <title>The genome sequence of Caulobacter sp. 410.</title>
        <authorList>
            <person name="Gao J."/>
            <person name="Mao X."/>
            <person name="Sun J."/>
        </authorList>
    </citation>
    <scope>NUCLEOTIDE SEQUENCE [LARGE SCALE GENOMIC DNA]</scope>
    <source>
        <strain evidence="19 20">410</strain>
    </source>
</reference>
<dbReference type="Gene3D" id="1.10.287.130">
    <property type="match status" value="1"/>
</dbReference>
<dbReference type="InterPro" id="IPR035965">
    <property type="entry name" value="PAS-like_dom_sf"/>
</dbReference>
<dbReference type="Proteomes" id="UP000234479">
    <property type="component" value="Unassembled WGS sequence"/>
</dbReference>
<dbReference type="NCBIfam" id="TIGR00229">
    <property type="entry name" value="sensory_box"/>
    <property type="match status" value="2"/>
</dbReference>
<keyword evidence="10 15" id="KW-1133">Transmembrane helix</keyword>
<comment type="subcellular location">
    <subcellularLocation>
        <location evidence="2">Membrane</location>
        <topology evidence="2">Multi-pass membrane protein</topology>
    </subcellularLocation>
</comment>
<dbReference type="Pfam" id="PF00989">
    <property type="entry name" value="PAS"/>
    <property type="match status" value="1"/>
</dbReference>
<dbReference type="InterPro" id="IPR013767">
    <property type="entry name" value="PAS_fold"/>
</dbReference>
<dbReference type="InterPro" id="IPR000014">
    <property type="entry name" value="PAS"/>
</dbReference>
<comment type="caution">
    <text evidence="19">The sequence shown here is derived from an EMBL/GenBank/DDBJ whole genome shotgun (WGS) entry which is preliminary data.</text>
</comment>
<dbReference type="Gene3D" id="6.10.250.2580">
    <property type="match status" value="1"/>
</dbReference>
<evidence type="ECO:0000313" key="20">
    <source>
        <dbReference type="Proteomes" id="UP000234479"/>
    </source>
</evidence>
<name>A0A2N5DRF1_9CAUL</name>
<dbReference type="SMART" id="SM00388">
    <property type="entry name" value="HisKA"/>
    <property type="match status" value="1"/>
</dbReference>
<evidence type="ECO:0000259" key="18">
    <source>
        <dbReference type="PROSITE" id="PS50113"/>
    </source>
</evidence>
<dbReference type="InterPro" id="IPR001610">
    <property type="entry name" value="PAC"/>
</dbReference>
<keyword evidence="20" id="KW-1185">Reference proteome</keyword>
<dbReference type="InterPro" id="IPR036890">
    <property type="entry name" value="HATPase_C_sf"/>
</dbReference>
<dbReference type="Gene3D" id="3.30.565.10">
    <property type="entry name" value="Histidine kinase-like ATPase, C-terminal domain"/>
    <property type="match status" value="1"/>
</dbReference>
<feature type="transmembrane region" description="Helical" evidence="15">
    <location>
        <begin position="84"/>
        <end position="103"/>
    </location>
</feature>
<evidence type="ECO:0000256" key="9">
    <source>
        <dbReference type="ARBA" id="ARBA00022840"/>
    </source>
</evidence>
<evidence type="ECO:0000256" key="6">
    <source>
        <dbReference type="ARBA" id="ARBA00022692"/>
    </source>
</evidence>
<evidence type="ECO:0000313" key="19">
    <source>
        <dbReference type="EMBL" id="PLR28625.1"/>
    </source>
</evidence>
<keyword evidence="11" id="KW-0902">Two-component regulatory system</keyword>
<dbReference type="Pfam" id="PF02518">
    <property type="entry name" value="HATPase_c"/>
    <property type="match status" value="1"/>
</dbReference>
<dbReference type="InterPro" id="IPR000700">
    <property type="entry name" value="PAS-assoc_C"/>
</dbReference>
<accession>A0A2N5DRF1</accession>
<evidence type="ECO:0000259" key="17">
    <source>
        <dbReference type="PROSITE" id="PS50112"/>
    </source>
</evidence>
<dbReference type="Gene3D" id="3.30.450.20">
    <property type="entry name" value="PAS domain"/>
    <property type="match status" value="2"/>
</dbReference>
<keyword evidence="4" id="KW-0597">Phosphoprotein</keyword>
<dbReference type="Pfam" id="PF13426">
    <property type="entry name" value="PAS_9"/>
    <property type="match status" value="1"/>
</dbReference>
<keyword evidence="7" id="KW-0547">Nucleotide-binding</keyword>
<proteinExistence type="predicted"/>
<organism evidence="19 20">
    <name type="scientific">Caulobacter zeae</name>
    <dbReference type="NCBI Taxonomy" id="2055137"/>
    <lineage>
        <taxon>Bacteria</taxon>
        <taxon>Pseudomonadati</taxon>
        <taxon>Pseudomonadota</taxon>
        <taxon>Alphaproteobacteria</taxon>
        <taxon>Caulobacterales</taxon>
        <taxon>Caulobacteraceae</taxon>
        <taxon>Caulobacter</taxon>
    </lineage>
</organism>
<dbReference type="PROSITE" id="PS50113">
    <property type="entry name" value="PAC"/>
    <property type="match status" value="1"/>
</dbReference>
<dbReference type="PROSITE" id="PS50112">
    <property type="entry name" value="PAS"/>
    <property type="match status" value="2"/>
</dbReference>
<dbReference type="InterPro" id="IPR025201">
    <property type="entry name" value="KdpD_TM"/>
</dbReference>
<keyword evidence="5" id="KW-0808">Transferase</keyword>
<evidence type="ECO:0000259" key="16">
    <source>
        <dbReference type="PROSITE" id="PS50109"/>
    </source>
</evidence>
<dbReference type="SUPFAM" id="SSF47384">
    <property type="entry name" value="Homodimeric domain of signal transducing histidine kinase"/>
    <property type="match status" value="1"/>
</dbReference>
<dbReference type="Pfam" id="PF13493">
    <property type="entry name" value="DUF4118"/>
    <property type="match status" value="1"/>
</dbReference>
<comment type="function">
    <text evidence="13">Putative oxygen sensor; modulates the activity of FixJ, a transcriptional activator of nitrogen fixation fixK gene. FixL probably acts as a kinase that phosphorylates FixJ.</text>
</comment>
<evidence type="ECO:0000256" key="8">
    <source>
        <dbReference type="ARBA" id="ARBA00022777"/>
    </source>
</evidence>
<dbReference type="EMBL" id="PJRS01000007">
    <property type="protein sequence ID" value="PLR28625.1"/>
    <property type="molecule type" value="Genomic_DNA"/>
</dbReference>
<feature type="domain" description="PAS" evidence="17">
    <location>
        <begin position="257"/>
        <end position="327"/>
    </location>
</feature>
<dbReference type="FunFam" id="3.30.450.20:FF:000060">
    <property type="entry name" value="Sensor protein FixL"/>
    <property type="match status" value="1"/>
</dbReference>
<dbReference type="InterPro" id="IPR005467">
    <property type="entry name" value="His_kinase_dom"/>
</dbReference>
<sequence length="625" mass="67343">MSKVFVPWTRIRAFGVAIGAALLAAALRLACEPWLEHRAAYLPFVVPIVLAAAFGGAGPGFCAALIGLIAGAMFSGQSLGSFEGMTNTGVYVVTACGLILIGGEIGRLRRQAATLVDQSDDRAQKAAAAAEQLNLLIDGAAEYAIYMLDPEGRVLIWNAGAERLKGWREDEVVGQDAAIFYPPDARRDGKPAADLARALHEGRVEEEDWRLRKDGSEFLAQVSIMALRDESGVLEGFAKIVHDITDQRAAERALQVGADHLKSILSTVPDAMIVIDEQAVILSFSAAAERLFGWAEDEVAGRNVSCLMPSPDHERHDGYIARYLATGERRIIGLGRIVTGQRKDGSTFAMELAVGEAKGLGPRIFTGFCRDLTERQRVQARLEELQAELIHVARVSGMGTMASTLAHELNQPITAVANYVQAIRDLLADPDPGDLPMIREALEEAGGEALRAGHIVRRLRDFVARGEVEKSVEPLADLVREAAALGLTGARDEGLDVVFDLPAESLVLVDKVQIQQVVINLARNAFEAMRGVDQPRLWISAAPDELGFVRVTIADNGPGVPPDMVEQLFEAFRTTKPEGMGLGLSICRTIVEANDGWIGYAPRPGGGAQFYFTLAAAETEHADGR</sequence>
<feature type="domain" description="Histidine kinase" evidence="16">
    <location>
        <begin position="404"/>
        <end position="618"/>
    </location>
</feature>
<gene>
    <name evidence="19" type="ORF">SGCZBJ_01880</name>
</gene>
<protein>
    <recommendedName>
        <fullName evidence="14">Sensor protein FixL</fullName>
        <ecNumber evidence="3">2.7.13.3</ecNumber>
    </recommendedName>
</protein>